<comment type="subcellular location">
    <subcellularLocation>
        <location evidence="1">Periplasm</location>
    </subcellularLocation>
</comment>
<evidence type="ECO:0000256" key="6">
    <source>
        <dbReference type="ARBA" id="ARBA00023008"/>
    </source>
</evidence>
<evidence type="ECO:0000313" key="9">
    <source>
        <dbReference type="EMBL" id="ALS92744.1"/>
    </source>
</evidence>
<dbReference type="PANTHER" id="PTHR34820">
    <property type="entry name" value="INNER MEMBRANE PROTEIN YEBZ"/>
    <property type="match status" value="1"/>
</dbReference>
<evidence type="ECO:0000256" key="5">
    <source>
        <dbReference type="ARBA" id="ARBA00022764"/>
    </source>
</evidence>
<sequence length="130" mass="13781">MEKSMFRKTAFAVAMAASVFAATAVQAHPKLSSATPAADTVVVAPTKIQLVFSEALVAQFSGIDLTMTEMPGMKMGPMKMNGVKATLAPDGKTLVATLAKPLTAGTYKLDYHVVSTDTHRIQGGYTFKVR</sequence>
<evidence type="ECO:0000256" key="1">
    <source>
        <dbReference type="ARBA" id="ARBA00004418"/>
    </source>
</evidence>
<dbReference type="InterPro" id="IPR014756">
    <property type="entry name" value="Ig_E-set"/>
</dbReference>
<organism evidence="9">
    <name type="scientific">Sphingomonas echinoides</name>
    <dbReference type="NCBI Taxonomy" id="59803"/>
    <lineage>
        <taxon>Bacteria</taxon>
        <taxon>Pseudomonadati</taxon>
        <taxon>Pseudomonadota</taxon>
        <taxon>Alphaproteobacteria</taxon>
        <taxon>Sphingomonadales</taxon>
        <taxon>Sphingomonadaceae</taxon>
        <taxon>Sphingomonas</taxon>
    </lineage>
</organism>
<dbReference type="AlphaFoldDB" id="A0A0U2JFT8"/>
<name>A0A0U2JFT8_9SPHN</name>
<dbReference type="InterPro" id="IPR047685">
    <property type="entry name" value="CopC-like"/>
</dbReference>
<dbReference type="GO" id="GO:0005886">
    <property type="term" value="C:plasma membrane"/>
    <property type="evidence" value="ECO:0007669"/>
    <property type="project" value="TreeGrafter"/>
</dbReference>
<keyword evidence="6" id="KW-0186">Copper</keyword>
<dbReference type="InterPro" id="IPR007348">
    <property type="entry name" value="CopC_dom"/>
</dbReference>
<feature type="domain" description="CopC" evidence="8">
    <location>
        <begin position="28"/>
        <end position="129"/>
    </location>
</feature>
<dbReference type="PANTHER" id="PTHR34820:SF4">
    <property type="entry name" value="INNER MEMBRANE PROTEIN YEBZ"/>
    <property type="match status" value="1"/>
</dbReference>
<dbReference type="InterPro" id="IPR014755">
    <property type="entry name" value="Cu-Rt/internalin_Ig-like"/>
</dbReference>
<evidence type="ECO:0000256" key="7">
    <source>
        <dbReference type="SAM" id="SignalP"/>
    </source>
</evidence>
<evidence type="ECO:0000256" key="2">
    <source>
        <dbReference type="ARBA" id="ARBA00010509"/>
    </source>
</evidence>
<dbReference type="EMBL" id="KT334393">
    <property type="protein sequence ID" value="ALS92744.1"/>
    <property type="molecule type" value="Genomic_DNA"/>
</dbReference>
<dbReference type="GO" id="GO:0046688">
    <property type="term" value="P:response to copper ion"/>
    <property type="evidence" value="ECO:0007669"/>
    <property type="project" value="InterPro"/>
</dbReference>
<dbReference type="SUPFAM" id="SSF81296">
    <property type="entry name" value="E set domains"/>
    <property type="match status" value="1"/>
</dbReference>
<dbReference type="InterPro" id="IPR032694">
    <property type="entry name" value="CopC/D"/>
</dbReference>
<dbReference type="GO" id="GO:0005507">
    <property type="term" value="F:copper ion binding"/>
    <property type="evidence" value="ECO:0007669"/>
    <property type="project" value="InterPro"/>
</dbReference>
<feature type="signal peptide" evidence="7">
    <location>
        <begin position="1"/>
        <end position="27"/>
    </location>
</feature>
<keyword evidence="5" id="KW-0574">Periplasm</keyword>
<dbReference type="Pfam" id="PF04234">
    <property type="entry name" value="CopC"/>
    <property type="match status" value="1"/>
</dbReference>
<proteinExistence type="inferred from homology"/>
<keyword evidence="3" id="KW-0479">Metal-binding</keyword>
<feature type="chain" id="PRO_5006830858" evidence="7">
    <location>
        <begin position="28"/>
        <end position="130"/>
    </location>
</feature>
<evidence type="ECO:0000256" key="3">
    <source>
        <dbReference type="ARBA" id="ARBA00022723"/>
    </source>
</evidence>
<dbReference type="GO" id="GO:0006825">
    <property type="term" value="P:copper ion transport"/>
    <property type="evidence" value="ECO:0007669"/>
    <property type="project" value="InterPro"/>
</dbReference>
<reference evidence="9" key="1">
    <citation type="submission" date="2015-07" db="EMBL/GenBank/DDBJ databases">
        <authorList>
            <person name="Cajimat M.N.B."/>
            <person name="Milazzo M.L."/>
            <person name="Fulhorst C.F."/>
        </authorList>
    </citation>
    <scope>NUCLEOTIDE SEQUENCE</scope>
    <source>
        <strain evidence="9">NRRL B-3126</strain>
    </source>
</reference>
<protein>
    <submittedName>
        <fullName evidence="9">Copper resistance protein C</fullName>
    </submittedName>
</protein>
<dbReference type="GO" id="GO:0042597">
    <property type="term" value="C:periplasmic space"/>
    <property type="evidence" value="ECO:0007669"/>
    <property type="project" value="UniProtKB-SubCell"/>
</dbReference>
<dbReference type="NCBIfam" id="NF033814">
    <property type="entry name" value="copper_CopC"/>
    <property type="match status" value="1"/>
</dbReference>
<evidence type="ECO:0000256" key="4">
    <source>
        <dbReference type="ARBA" id="ARBA00022729"/>
    </source>
</evidence>
<dbReference type="Gene3D" id="2.60.40.1220">
    <property type="match status" value="1"/>
</dbReference>
<keyword evidence="4 7" id="KW-0732">Signal</keyword>
<evidence type="ECO:0000259" key="8">
    <source>
        <dbReference type="Pfam" id="PF04234"/>
    </source>
</evidence>
<comment type="similarity">
    <text evidence="2">Belongs to the CopC family.</text>
</comment>
<accession>A0A0U2JFT8</accession>